<dbReference type="GO" id="GO:0005543">
    <property type="term" value="F:phospholipid binding"/>
    <property type="evidence" value="ECO:0007669"/>
    <property type="project" value="TreeGrafter"/>
</dbReference>
<dbReference type="Proteomes" id="UP000483820">
    <property type="component" value="Chromosome X"/>
</dbReference>
<comment type="caution">
    <text evidence="2">The sequence shown here is derived from an EMBL/GenBank/DDBJ whole genome shotgun (WGS) entry which is preliminary data.</text>
</comment>
<dbReference type="InterPro" id="IPR008942">
    <property type="entry name" value="ENTH_VHS"/>
</dbReference>
<dbReference type="SUPFAM" id="SSF48464">
    <property type="entry name" value="ENTH/VHS domain"/>
    <property type="match status" value="1"/>
</dbReference>
<dbReference type="GeneID" id="9808053"/>
<sequence>MPISAFRRQVKNATRNYSAHQIKVREATSNDSWGPSKSIMSELAELTHSPMAFTHIMPIIWKRMNESGKKWRHVYKSLVLLEYLVKAGHDMVVEECTENLYLIDTLKDFQYIEKYQDVGMNVRETAKKICSLLSDDELLKKERKSFKEMRNKFINSGVEESRSGTPDSAEDISLEVDYDGNHSFSTTKKEMQLLFALGLSLEECKRSNEVRKREETLLQMGIEESQKQAYYRLGASDFVSGEVTHRENDDLVTLGGAELAHRLKNPITSSSTWYTNAVNDQSGAIYTQNYQNPSYDYFCVNTSSCALENSSEALADLNTLEPSAFANTFASGQDFDINQRDIFFPMSDPIIANSHCSPATLNSHLSSTKMDAENLSVDTDNFVDLNNLMKQTDFYTNGGVSAFNGAIRNPFKRTVRNPFKPYHCKSSTLEEMQAAGLQQDAPM</sequence>
<evidence type="ECO:0000313" key="3">
    <source>
        <dbReference type="Proteomes" id="UP000483820"/>
    </source>
</evidence>
<dbReference type="CTD" id="9808053"/>
<accession>A0A6A5FVB9</accession>
<dbReference type="GO" id="GO:0030125">
    <property type="term" value="C:clathrin vesicle coat"/>
    <property type="evidence" value="ECO:0007669"/>
    <property type="project" value="TreeGrafter"/>
</dbReference>
<gene>
    <name evidence="2" type="ORF">GCK72_023015</name>
</gene>
<evidence type="ECO:0000259" key="1">
    <source>
        <dbReference type="PROSITE" id="PS50942"/>
    </source>
</evidence>
<dbReference type="GO" id="GO:0006897">
    <property type="term" value="P:endocytosis"/>
    <property type="evidence" value="ECO:0007669"/>
    <property type="project" value="TreeGrafter"/>
</dbReference>
<protein>
    <recommendedName>
        <fullName evidence="1">ENTH domain-containing protein</fullName>
    </recommendedName>
</protein>
<dbReference type="KEGG" id="crq:GCK72_023015"/>
<feature type="domain" description="ENTH" evidence="1">
    <location>
        <begin position="12"/>
        <end position="143"/>
    </location>
</feature>
<dbReference type="Gene3D" id="1.25.40.90">
    <property type="match status" value="1"/>
</dbReference>
<dbReference type="PANTHER" id="PTHR12276">
    <property type="entry name" value="EPSIN/ENT-RELATED"/>
    <property type="match status" value="1"/>
</dbReference>
<name>A0A6A5FVB9_CAERE</name>
<organism evidence="2 3">
    <name type="scientific">Caenorhabditis remanei</name>
    <name type="common">Caenorhabditis vulgaris</name>
    <dbReference type="NCBI Taxonomy" id="31234"/>
    <lineage>
        <taxon>Eukaryota</taxon>
        <taxon>Metazoa</taxon>
        <taxon>Ecdysozoa</taxon>
        <taxon>Nematoda</taxon>
        <taxon>Chromadorea</taxon>
        <taxon>Rhabditida</taxon>
        <taxon>Rhabditina</taxon>
        <taxon>Rhabditomorpha</taxon>
        <taxon>Rhabditoidea</taxon>
        <taxon>Rhabditidae</taxon>
        <taxon>Peloderinae</taxon>
        <taxon>Caenorhabditis</taxon>
    </lineage>
</organism>
<dbReference type="RefSeq" id="XP_003095879.2">
    <property type="nucleotide sequence ID" value="XM_003095831.2"/>
</dbReference>
<dbReference type="CDD" id="cd16990">
    <property type="entry name" value="ENTH_Epsin"/>
    <property type="match status" value="1"/>
</dbReference>
<dbReference type="GO" id="GO:0005768">
    <property type="term" value="C:endosome"/>
    <property type="evidence" value="ECO:0007669"/>
    <property type="project" value="TreeGrafter"/>
</dbReference>
<dbReference type="AlphaFoldDB" id="A0A6A5FVB9"/>
<dbReference type="SMART" id="SM00273">
    <property type="entry name" value="ENTH"/>
    <property type="match status" value="1"/>
</dbReference>
<proteinExistence type="predicted"/>
<dbReference type="GO" id="GO:0005886">
    <property type="term" value="C:plasma membrane"/>
    <property type="evidence" value="ECO:0007669"/>
    <property type="project" value="TreeGrafter"/>
</dbReference>
<dbReference type="EMBL" id="WUAV01000006">
    <property type="protein sequence ID" value="KAF1746558.1"/>
    <property type="molecule type" value="Genomic_DNA"/>
</dbReference>
<dbReference type="Pfam" id="PF01417">
    <property type="entry name" value="ENTH"/>
    <property type="match status" value="1"/>
</dbReference>
<dbReference type="PROSITE" id="PS50942">
    <property type="entry name" value="ENTH"/>
    <property type="match status" value="1"/>
</dbReference>
<dbReference type="GO" id="GO:0030276">
    <property type="term" value="F:clathrin binding"/>
    <property type="evidence" value="ECO:0007669"/>
    <property type="project" value="TreeGrafter"/>
</dbReference>
<dbReference type="PANTHER" id="PTHR12276:SF115">
    <property type="entry name" value="FI19443P1"/>
    <property type="match status" value="1"/>
</dbReference>
<reference evidence="2 3" key="1">
    <citation type="submission" date="2019-12" db="EMBL/GenBank/DDBJ databases">
        <title>Chromosome-level assembly of the Caenorhabditis remanei genome.</title>
        <authorList>
            <person name="Teterina A.A."/>
            <person name="Willis J.H."/>
            <person name="Phillips P.C."/>
        </authorList>
    </citation>
    <scope>NUCLEOTIDE SEQUENCE [LARGE SCALE GENOMIC DNA]</scope>
    <source>
        <strain evidence="2 3">PX506</strain>
        <tissue evidence="2">Whole organism</tissue>
    </source>
</reference>
<evidence type="ECO:0000313" key="2">
    <source>
        <dbReference type="EMBL" id="KAF1746558.1"/>
    </source>
</evidence>
<dbReference type="FunFam" id="1.25.40.90:FF:000006">
    <property type="entry name" value="Clathrin interactor 1"/>
    <property type="match status" value="1"/>
</dbReference>
<dbReference type="InterPro" id="IPR013809">
    <property type="entry name" value="ENTH"/>
</dbReference>